<dbReference type="WBParaSite" id="L893_g30616.t1">
    <property type="protein sequence ID" value="L893_g30616.t1"/>
    <property type="gene ID" value="L893_g30616"/>
</dbReference>
<name>A0A1I7ZXM1_9BILA</name>
<dbReference type="AlphaFoldDB" id="A0A1I7ZXM1"/>
<dbReference type="Proteomes" id="UP000095287">
    <property type="component" value="Unplaced"/>
</dbReference>
<sequence length="91" mass="10251">MVFSRTTSYSSCPNKAFKDIPFEVNSMQPCLMLVAVPVKARRHWDLTSTVPLLGQEEEVNHGLEAHHVPDDTEVLLVLRAMTKDMEIAVDL</sequence>
<keyword evidence="1" id="KW-1185">Reference proteome</keyword>
<evidence type="ECO:0000313" key="2">
    <source>
        <dbReference type="WBParaSite" id="L893_g30616.t1"/>
    </source>
</evidence>
<evidence type="ECO:0000313" key="1">
    <source>
        <dbReference type="Proteomes" id="UP000095287"/>
    </source>
</evidence>
<proteinExistence type="predicted"/>
<reference evidence="2" key="1">
    <citation type="submission" date="2016-11" db="UniProtKB">
        <authorList>
            <consortium name="WormBaseParasite"/>
        </authorList>
    </citation>
    <scope>IDENTIFICATION</scope>
</reference>
<organism evidence="1 2">
    <name type="scientific">Steinernema glaseri</name>
    <dbReference type="NCBI Taxonomy" id="37863"/>
    <lineage>
        <taxon>Eukaryota</taxon>
        <taxon>Metazoa</taxon>
        <taxon>Ecdysozoa</taxon>
        <taxon>Nematoda</taxon>
        <taxon>Chromadorea</taxon>
        <taxon>Rhabditida</taxon>
        <taxon>Tylenchina</taxon>
        <taxon>Panagrolaimomorpha</taxon>
        <taxon>Strongyloidoidea</taxon>
        <taxon>Steinernematidae</taxon>
        <taxon>Steinernema</taxon>
    </lineage>
</organism>
<accession>A0A1I7ZXM1</accession>
<protein>
    <submittedName>
        <fullName evidence="2">Uncharacterized protein</fullName>
    </submittedName>
</protein>